<dbReference type="InterPro" id="IPR027005">
    <property type="entry name" value="PMT-like"/>
</dbReference>
<evidence type="ECO:0000256" key="1">
    <source>
        <dbReference type="ARBA" id="ARBA00004127"/>
    </source>
</evidence>
<keyword evidence="7 10" id="KW-1133">Transmembrane helix</keyword>
<dbReference type="PANTHER" id="PTHR10050:SF46">
    <property type="entry name" value="PROTEIN O-MANNOSYL-TRANSFERASE 2"/>
    <property type="match status" value="1"/>
</dbReference>
<feature type="domain" description="Protein O-mannosyl-transferase C-terminal four TM" evidence="12">
    <location>
        <begin position="324"/>
        <end position="515"/>
    </location>
</feature>
<evidence type="ECO:0000256" key="4">
    <source>
        <dbReference type="ARBA" id="ARBA00022676"/>
    </source>
</evidence>
<evidence type="ECO:0000256" key="8">
    <source>
        <dbReference type="ARBA" id="ARBA00023136"/>
    </source>
</evidence>
<dbReference type="EC" id="2.4.1.-" evidence="10"/>
<dbReference type="Pfam" id="PF16192">
    <property type="entry name" value="PMT_4TMC"/>
    <property type="match status" value="1"/>
</dbReference>
<feature type="transmembrane region" description="Helical" evidence="10">
    <location>
        <begin position="416"/>
        <end position="432"/>
    </location>
</feature>
<dbReference type="InterPro" id="IPR032421">
    <property type="entry name" value="PMT_4TMC"/>
</dbReference>
<feature type="transmembrane region" description="Helical" evidence="10">
    <location>
        <begin position="145"/>
        <end position="163"/>
    </location>
</feature>
<feature type="transmembrane region" description="Helical" evidence="10">
    <location>
        <begin position="392"/>
        <end position="409"/>
    </location>
</feature>
<gene>
    <name evidence="13" type="ORF">GCM10025862_26430</name>
</gene>
<feature type="domain" description="ArnT-like N-terminal" evidence="11">
    <location>
        <begin position="32"/>
        <end position="251"/>
    </location>
</feature>
<comment type="similarity">
    <text evidence="3 10">Belongs to the glycosyltransferase 39 family.</text>
</comment>
<keyword evidence="14" id="KW-1185">Reference proteome</keyword>
<comment type="caution">
    <text evidence="13">The sequence shown here is derived from an EMBL/GenBank/DDBJ whole genome shotgun (WGS) entry which is preliminary data.</text>
</comment>
<feature type="transmembrane region" description="Helical" evidence="10">
    <location>
        <begin position="169"/>
        <end position="187"/>
    </location>
</feature>
<protein>
    <recommendedName>
        <fullName evidence="9 10">Polyprenol-phosphate-mannose--protein mannosyltransferase</fullName>
        <ecNumber evidence="10">2.4.1.-</ecNumber>
    </recommendedName>
</protein>
<comment type="function">
    <text evidence="10">Protein O-mannosyltransferase that catalyzes the transfer of a single mannose residue from a polyprenol phospho-mannosyl lipidic donor to the hydroxyl group of selected serine and threonine residues in acceptor proteins.</text>
</comment>
<keyword evidence="4 10" id="KW-0328">Glycosyltransferase</keyword>
<dbReference type="EMBL" id="BSUJ01000001">
    <property type="protein sequence ID" value="GMA20622.1"/>
    <property type="molecule type" value="Genomic_DNA"/>
</dbReference>
<feature type="transmembrane region" description="Helical" evidence="10">
    <location>
        <begin position="473"/>
        <end position="496"/>
    </location>
</feature>
<keyword evidence="10" id="KW-1003">Cell membrane</keyword>
<feature type="transmembrane region" description="Helical" evidence="10">
    <location>
        <begin position="117"/>
        <end position="138"/>
    </location>
</feature>
<proteinExistence type="inferred from homology"/>
<evidence type="ECO:0000259" key="12">
    <source>
        <dbReference type="Pfam" id="PF16192"/>
    </source>
</evidence>
<sequence length="516" mass="58003">MTDLEERLLGRRPTDTRRAWVIFSVIAAIGGSLRMWRLGVPHSLVFDETYYVKDALALWRSGVELTVKPAIEKKVNELFTTGHTDIFTDQGSFVVHPPFGKWVIALGEQTFGIDQSFGWRFSVAVMGTLSILLMGFVARRLFGSTLLGAVAAVLLAFEGHHFVQSRTSLLDMGVMFWTFAAFCALVVDRDRTRARLARRLAAQDAQNAGRLGVSMGWRPWRLVAAVALALAIGTKWSGGFYFAAFGVLTILWDLGARRAIGERRPVLTTLVRDAIPTAIWMSVVVVGVYLATWTGWFRSSNGYDRNWADSHAAAPDWGWVPDALRSLWHHHVEMYNSARGITSKHDYMSNPWSWLVQGRPTSFFWEAPKRGEQGCTVDSCARAITSLGSPTLWWFATGALVVLLVAWALRRDWRAGAILLGVAAGYLPWFAYQDRTIFTFYAIVFLPYLVLAATYVLGMIIGRPSASAHRRRVGLTVVGAFVALHVVVFFFFLPVWSAQVIPYVEWTYRMWFNSWI</sequence>
<evidence type="ECO:0000256" key="7">
    <source>
        <dbReference type="ARBA" id="ARBA00022989"/>
    </source>
</evidence>
<keyword evidence="5 10" id="KW-0808">Transferase</keyword>
<evidence type="ECO:0000256" key="5">
    <source>
        <dbReference type="ARBA" id="ARBA00022679"/>
    </source>
</evidence>
<feature type="transmembrane region" description="Helical" evidence="10">
    <location>
        <begin position="277"/>
        <end position="297"/>
    </location>
</feature>
<feature type="transmembrane region" description="Helical" evidence="10">
    <location>
        <begin position="438"/>
        <end position="461"/>
    </location>
</feature>
<evidence type="ECO:0000256" key="2">
    <source>
        <dbReference type="ARBA" id="ARBA00004922"/>
    </source>
</evidence>
<comment type="pathway">
    <text evidence="2 10">Protein modification; protein glycosylation.</text>
</comment>
<evidence type="ECO:0000259" key="11">
    <source>
        <dbReference type="Pfam" id="PF02366"/>
    </source>
</evidence>
<evidence type="ECO:0000313" key="14">
    <source>
        <dbReference type="Proteomes" id="UP001157109"/>
    </source>
</evidence>
<dbReference type="Proteomes" id="UP001157109">
    <property type="component" value="Unassembled WGS sequence"/>
</dbReference>
<dbReference type="Pfam" id="PF02366">
    <property type="entry name" value="PMT"/>
    <property type="match status" value="1"/>
</dbReference>
<keyword evidence="6 10" id="KW-0812">Transmembrane</keyword>
<keyword evidence="8 10" id="KW-0472">Membrane</keyword>
<name>A0ABQ6HQJ1_9MICO</name>
<feature type="transmembrane region" description="Helical" evidence="10">
    <location>
        <begin position="20"/>
        <end position="36"/>
    </location>
</feature>
<evidence type="ECO:0000256" key="10">
    <source>
        <dbReference type="RuleBase" id="RU367007"/>
    </source>
</evidence>
<organism evidence="13 14">
    <name type="scientific">Arsenicicoccus piscis</name>
    <dbReference type="NCBI Taxonomy" id="673954"/>
    <lineage>
        <taxon>Bacteria</taxon>
        <taxon>Bacillati</taxon>
        <taxon>Actinomycetota</taxon>
        <taxon>Actinomycetes</taxon>
        <taxon>Micrococcales</taxon>
        <taxon>Intrasporangiaceae</taxon>
        <taxon>Arsenicicoccus</taxon>
    </lineage>
</organism>
<reference evidence="14" key="1">
    <citation type="journal article" date="2019" name="Int. J. Syst. Evol. Microbiol.">
        <title>The Global Catalogue of Microorganisms (GCM) 10K type strain sequencing project: providing services to taxonomists for standard genome sequencing and annotation.</title>
        <authorList>
            <consortium name="The Broad Institute Genomics Platform"/>
            <consortium name="The Broad Institute Genome Sequencing Center for Infectious Disease"/>
            <person name="Wu L."/>
            <person name="Ma J."/>
        </authorList>
    </citation>
    <scope>NUCLEOTIDE SEQUENCE [LARGE SCALE GENOMIC DNA]</scope>
    <source>
        <strain evidence="14">NBRC 105830</strain>
    </source>
</reference>
<evidence type="ECO:0000256" key="9">
    <source>
        <dbReference type="ARBA" id="ARBA00093617"/>
    </source>
</evidence>
<evidence type="ECO:0000256" key="6">
    <source>
        <dbReference type="ARBA" id="ARBA00022692"/>
    </source>
</evidence>
<dbReference type="InterPro" id="IPR003342">
    <property type="entry name" value="ArnT-like_N"/>
</dbReference>
<evidence type="ECO:0000256" key="3">
    <source>
        <dbReference type="ARBA" id="ARBA00007222"/>
    </source>
</evidence>
<dbReference type="PANTHER" id="PTHR10050">
    <property type="entry name" value="DOLICHYL-PHOSPHATE-MANNOSE--PROTEIN MANNOSYLTRANSFERASE"/>
    <property type="match status" value="1"/>
</dbReference>
<evidence type="ECO:0000313" key="13">
    <source>
        <dbReference type="EMBL" id="GMA20622.1"/>
    </source>
</evidence>
<comment type="subcellular location">
    <subcellularLocation>
        <location evidence="10">Cell membrane</location>
    </subcellularLocation>
    <subcellularLocation>
        <location evidence="1">Endomembrane system</location>
        <topology evidence="1">Multi-pass membrane protein</topology>
    </subcellularLocation>
</comment>
<accession>A0ABQ6HQJ1</accession>